<gene>
    <name evidence="1" type="ORF">L1987_42473</name>
</gene>
<reference evidence="1 2" key="2">
    <citation type="journal article" date="2022" name="Mol. Ecol. Resour.">
        <title>The genomes of chicory, endive, great burdock and yacon provide insights into Asteraceae paleo-polyploidization history and plant inulin production.</title>
        <authorList>
            <person name="Fan W."/>
            <person name="Wang S."/>
            <person name="Wang H."/>
            <person name="Wang A."/>
            <person name="Jiang F."/>
            <person name="Liu H."/>
            <person name="Zhao H."/>
            <person name="Xu D."/>
            <person name="Zhang Y."/>
        </authorList>
    </citation>
    <scope>NUCLEOTIDE SEQUENCE [LARGE SCALE GENOMIC DNA]</scope>
    <source>
        <strain evidence="2">cv. Yunnan</strain>
        <tissue evidence="1">Leaves</tissue>
    </source>
</reference>
<keyword evidence="2" id="KW-1185">Reference proteome</keyword>
<evidence type="ECO:0000313" key="2">
    <source>
        <dbReference type="Proteomes" id="UP001056120"/>
    </source>
</evidence>
<name>A0ACB9GK21_9ASTR</name>
<reference evidence="2" key="1">
    <citation type="journal article" date="2022" name="Mol. Ecol. Resour.">
        <title>The genomes of chicory, endive, great burdock and yacon provide insights into Asteraceae palaeo-polyploidization history and plant inulin production.</title>
        <authorList>
            <person name="Fan W."/>
            <person name="Wang S."/>
            <person name="Wang H."/>
            <person name="Wang A."/>
            <person name="Jiang F."/>
            <person name="Liu H."/>
            <person name="Zhao H."/>
            <person name="Xu D."/>
            <person name="Zhang Y."/>
        </authorList>
    </citation>
    <scope>NUCLEOTIDE SEQUENCE [LARGE SCALE GENOMIC DNA]</scope>
    <source>
        <strain evidence="2">cv. Yunnan</strain>
    </source>
</reference>
<accession>A0ACB9GK21</accession>
<evidence type="ECO:0000313" key="1">
    <source>
        <dbReference type="EMBL" id="KAI3783393.1"/>
    </source>
</evidence>
<dbReference type="Proteomes" id="UP001056120">
    <property type="component" value="Linkage Group LG14"/>
</dbReference>
<protein>
    <submittedName>
        <fullName evidence="1">Uncharacterized protein</fullName>
    </submittedName>
</protein>
<dbReference type="EMBL" id="CM042031">
    <property type="protein sequence ID" value="KAI3783393.1"/>
    <property type="molecule type" value="Genomic_DNA"/>
</dbReference>
<organism evidence="1 2">
    <name type="scientific">Smallanthus sonchifolius</name>
    <dbReference type="NCBI Taxonomy" id="185202"/>
    <lineage>
        <taxon>Eukaryota</taxon>
        <taxon>Viridiplantae</taxon>
        <taxon>Streptophyta</taxon>
        <taxon>Embryophyta</taxon>
        <taxon>Tracheophyta</taxon>
        <taxon>Spermatophyta</taxon>
        <taxon>Magnoliopsida</taxon>
        <taxon>eudicotyledons</taxon>
        <taxon>Gunneridae</taxon>
        <taxon>Pentapetalae</taxon>
        <taxon>asterids</taxon>
        <taxon>campanulids</taxon>
        <taxon>Asterales</taxon>
        <taxon>Asteraceae</taxon>
        <taxon>Asteroideae</taxon>
        <taxon>Heliantheae alliance</taxon>
        <taxon>Millerieae</taxon>
        <taxon>Smallanthus</taxon>
    </lineage>
</organism>
<proteinExistence type="predicted"/>
<sequence>MHMRIEQSFFLMNKTGAPQGDELGLMNPFSNKSSKCFYNSAISVGANLYGASAIGAVPGTRLILNSTSLSGGIPGSLFGKTSENLATTDTSSIFFLVSVVTDTRYAKHPFRKYFAAFNTETIPTELDNLSRCIVMILPCGERSSMAFLSHKIRAWLEANQSIPRKMSKPAKVIGNSCAGITCPDSVILQSFRTS</sequence>
<comment type="caution">
    <text evidence="1">The sequence shown here is derived from an EMBL/GenBank/DDBJ whole genome shotgun (WGS) entry which is preliminary data.</text>
</comment>